<evidence type="ECO:0000256" key="12">
    <source>
        <dbReference type="ARBA" id="ARBA00034036"/>
    </source>
</evidence>
<dbReference type="GO" id="GO:0016887">
    <property type="term" value="F:ATP hydrolysis activity"/>
    <property type="evidence" value="ECO:0007669"/>
    <property type="project" value="InterPro"/>
</dbReference>
<keyword evidence="8 15" id="KW-0460">Magnesium</keyword>
<feature type="binding site" evidence="14">
    <location>
        <position position="657"/>
    </location>
    <ligand>
        <name>ATP</name>
        <dbReference type="ChEBI" id="CHEBI:30616"/>
    </ligand>
</feature>
<comment type="catalytic activity">
    <reaction evidence="12">
        <text>ATP + H2O + phospholipidSide 1 = ADP + phosphate + phospholipidSide 2.</text>
        <dbReference type="EC" id="7.6.2.1"/>
    </reaction>
</comment>
<feature type="binding site" evidence="14">
    <location>
        <position position="890"/>
    </location>
    <ligand>
        <name>ATP</name>
        <dbReference type="ChEBI" id="CHEBI:30616"/>
    </ligand>
</feature>
<feature type="binding site" evidence="14">
    <location>
        <position position="557"/>
    </location>
    <ligand>
        <name>ATP</name>
        <dbReference type="ChEBI" id="CHEBI:30616"/>
    </ligand>
</feature>
<comment type="caution">
    <text evidence="19">The sequence shown here is derived from an EMBL/GenBank/DDBJ whole genome shotgun (WGS) entry which is preliminary data.</text>
</comment>
<feature type="binding site" evidence="14">
    <location>
        <position position="453"/>
    </location>
    <ligand>
        <name>ATP</name>
        <dbReference type="ChEBI" id="CHEBI:30616"/>
    </ligand>
</feature>
<dbReference type="EMBL" id="CAJNNV010025795">
    <property type="protein sequence ID" value="CAE8616106.1"/>
    <property type="molecule type" value="Genomic_DNA"/>
</dbReference>
<dbReference type="InterPro" id="IPR006539">
    <property type="entry name" value="P-type_ATPase_IV"/>
</dbReference>
<feature type="binding site" evidence="14">
    <location>
        <position position="859"/>
    </location>
    <ligand>
        <name>ATP</name>
        <dbReference type="ChEBI" id="CHEBI:30616"/>
    </ligand>
</feature>
<dbReference type="SFLD" id="SFLDG00002">
    <property type="entry name" value="C1.7:_P-type_atpase_like"/>
    <property type="match status" value="1"/>
</dbReference>
<keyword evidence="9" id="KW-1278">Translocase</keyword>
<evidence type="ECO:0000256" key="10">
    <source>
        <dbReference type="ARBA" id="ARBA00022989"/>
    </source>
</evidence>
<protein>
    <recommendedName>
        <fullName evidence="3">P-type phospholipid transporter</fullName>
        <ecNumber evidence="3">7.6.2.1</ecNumber>
    </recommendedName>
</protein>
<evidence type="ECO:0000256" key="17">
    <source>
        <dbReference type="SAM" id="Phobius"/>
    </source>
</evidence>
<feature type="domain" description="RING-type" evidence="18">
    <location>
        <begin position="1915"/>
        <end position="1961"/>
    </location>
</feature>
<dbReference type="InterPro" id="IPR023214">
    <property type="entry name" value="HAD_sf"/>
</dbReference>
<feature type="binding site" evidence="14">
    <location>
        <position position="865"/>
    </location>
    <ligand>
        <name>ATP</name>
        <dbReference type="ChEBI" id="CHEBI:30616"/>
    </ligand>
</feature>
<dbReference type="PROSITE" id="PS00154">
    <property type="entry name" value="ATPASE_E1_E2"/>
    <property type="match status" value="1"/>
</dbReference>
<dbReference type="GO" id="GO:0000287">
    <property type="term" value="F:magnesium ion binding"/>
    <property type="evidence" value="ECO:0007669"/>
    <property type="project" value="InterPro"/>
</dbReference>
<dbReference type="SMART" id="SM00184">
    <property type="entry name" value="RING"/>
    <property type="match status" value="1"/>
</dbReference>
<dbReference type="EC" id="7.6.2.1" evidence="3"/>
<keyword evidence="20" id="KW-1185">Reference proteome</keyword>
<dbReference type="NCBIfam" id="TIGR01652">
    <property type="entry name" value="ATPase-Plipid"/>
    <property type="match status" value="1"/>
</dbReference>
<feature type="transmembrane region" description="Helical" evidence="17">
    <location>
        <begin position="941"/>
        <end position="962"/>
    </location>
</feature>
<dbReference type="Pfam" id="PF13246">
    <property type="entry name" value="Cation_ATPase"/>
    <property type="match status" value="1"/>
</dbReference>
<dbReference type="NCBIfam" id="TIGR01494">
    <property type="entry name" value="ATPase_P-type"/>
    <property type="match status" value="1"/>
</dbReference>
<evidence type="ECO:0000256" key="5">
    <source>
        <dbReference type="ARBA" id="ARBA00022723"/>
    </source>
</evidence>
<feature type="binding site" evidence="15">
    <location>
        <position position="454"/>
    </location>
    <ligand>
        <name>Mg(2+)</name>
        <dbReference type="ChEBI" id="CHEBI:18420"/>
    </ligand>
</feature>
<feature type="transmembrane region" description="Helical" evidence="17">
    <location>
        <begin position="387"/>
        <end position="406"/>
    </location>
</feature>
<feature type="binding site" evidence="14">
    <location>
        <position position="739"/>
    </location>
    <ligand>
        <name>ATP</name>
        <dbReference type="ChEBI" id="CHEBI:30616"/>
    </ligand>
</feature>
<feature type="binding site" evidence="15">
    <location>
        <position position="891"/>
    </location>
    <ligand>
        <name>Mg(2+)</name>
        <dbReference type="ChEBI" id="CHEBI:18420"/>
    </ligand>
</feature>
<dbReference type="PANTHER" id="PTHR24092">
    <property type="entry name" value="PROBABLE PHOSPHOLIPID-TRANSPORTING ATPASE"/>
    <property type="match status" value="1"/>
</dbReference>
<dbReference type="SUPFAM" id="SSF53474">
    <property type="entry name" value="alpha/beta-Hydrolases"/>
    <property type="match status" value="1"/>
</dbReference>
<comment type="subcellular location">
    <subcellularLocation>
        <location evidence="1">Membrane</location>
        <topology evidence="1">Multi-pass membrane protein</topology>
    </subcellularLocation>
</comment>
<dbReference type="InterPro" id="IPR032631">
    <property type="entry name" value="P-type_ATPase_N"/>
</dbReference>
<feature type="binding site" evidence="14">
    <location>
        <position position="740"/>
    </location>
    <ligand>
        <name>ATP</name>
        <dbReference type="ChEBI" id="CHEBI:30616"/>
    </ligand>
</feature>
<comment type="cofactor">
    <cofactor evidence="15">
        <name>Mg(2+)</name>
        <dbReference type="ChEBI" id="CHEBI:18420"/>
    </cofactor>
</comment>
<evidence type="ECO:0000313" key="19">
    <source>
        <dbReference type="EMBL" id="CAE8616106.1"/>
    </source>
</evidence>
<feature type="binding site" evidence="14">
    <location>
        <position position="738"/>
    </location>
    <ligand>
        <name>ATP</name>
        <dbReference type="ChEBI" id="CHEBI:30616"/>
    </ligand>
</feature>
<dbReference type="Pfam" id="PF16212">
    <property type="entry name" value="PhoLip_ATPase_C"/>
    <property type="match status" value="1"/>
</dbReference>
<keyword evidence="6 14" id="KW-0547">Nucleotide-binding</keyword>
<accession>A0A813FTN2</accession>
<dbReference type="GO" id="GO:0045332">
    <property type="term" value="P:phospholipid translocation"/>
    <property type="evidence" value="ECO:0007669"/>
    <property type="project" value="TreeGrafter"/>
</dbReference>
<dbReference type="Gene3D" id="3.40.1110.10">
    <property type="entry name" value="Calcium-transporting ATPase, cytoplasmic domain N"/>
    <property type="match status" value="1"/>
</dbReference>
<feature type="binding site" evidence="14">
    <location>
        <position position="605"/>
    </location>
    <ligand>
        <name>ATP</name>
        <dbReference type="ChEBI" id="CHEBI:30616"/>
    </ligand>
</feature>
<dbReference type="Pfam" id="PF13639">
    <property type="entry name" value="zf-RING_2"/>
    <property type="match status" value="1"/>
</dbReference>
<keyword evidence="10 17" id="KW-1133">Transmembrane helix</keyword>
<dbReference type="GO" id="GO:0140326">
    <property type="term" value="F:ATPase-coupled intramembrane lipid transporter activity"/>
    <property type="evidence" value="ECO:0007669"/>
    <property type="project" value="UniProtKB-EC"/>
</dbReference>
<dbReference type="SFLD" id="SFLDF00027">
    <property type="entry name" value="p-type_atpase"/>
    <property type="match status" value="1"/>
</dbReference>
<dbReference type="PROSITE" id="PS50089">
    <property type="entry name" value="ZF_RING_2"/>
    <property type="match status" value="1"/>
</dbReference>
<evidence type="ECO:0000259" key="18">
    <source>
        <dbReference type="PROSITE" id="PS50089"/>
    </source>
</evidence>
<dbReference type="GO" id="GO:0005524">
    <property type="term" value="F:ATP binding"/>
    <property type="evidence" value="ECO:0007669"/>
    <property type="project" value="UniProtKB-KW"/>
</dbReference>
<dbReference type="SUPFAM" id="SSF57850">
    <property type="entry name" value="RING/U-box"/>
    <property type="match status" value="1"/>
</dbReference>
<dbReference type="GO" id="GO:0008270">
    <property type="term" value="F:zinc ion binding"/>
    <property type="evidence" value="ECO:0007669"/>
    <property type="project" value="UniProtKB-KW"/>
</dbReference>
<dbReference type="Gene3D" id="3.40.50.1000">
    <property type="entry name" value="HAD superfamily/HAD-like"/>
    <property type="match status" value="1"/>
</dbReference>
<reference evidence="19" key="1">
    <citation type="submission" date="2021-02" db="EMBL/GenBank/DDBJ databases">
        <authorList>
            <person name="Dougan E. K."/>
            <person name="Rhodes N."/>
            <person name="Thang M."/>
            <person name="Chan C."/>
        </authorList>
    </citation>
    <scope>NUCLEOTIDE SEQUENCE</scope>
</reference>
<feature type="transmembrane region" description="Helical" evidence="17">
    <location>
        <begin position="1128"/>
        <end position="1146"/>
    </location>
</feature>
<keyword evidence="5 15" id="KW-0479">Metal-binding</keyword>
<feature type="binding site" evidence="15">
    <location>
        <position position="887"/>
    </location>
    <ligand>
        <name>Mg(2+)</name>
        <dbReference type="ChEBI" id="CHEBI:18420"/>
    </ligand>
</feature>
<gene>
    <name evidence="19" type="ORF">PGLA1383_LOCUS33811</name>
</gene>
<evidence type="ECO:0000256" key="13">
    <source>
        <dbReference type="PIRSR" id="PIRSR606539-1"/>
    </source>
</evidence>
<dbReference type="SFLD" id="SFLDS00003">
    <property type="entry name" value="Haloacid_Dehalogenase"/>
    <property type="match status" value="1"/>
</dbReference>
<evidence type="ECO:0000256" key="16">
    <source>
        <dbReference type="PROSITE-ProRule" id="PRU00175"/>
    </source>
</evidence>
<evidence type="ECO:0000256" key="4">
    <source>
        <dbReference type="ARBA" id="ARBA00022692"/>
    </source>
</evidence>
<feature type="active site" description="4-aspartylphosphate intermediate" evidence="13">
    <location>
        <position position="452"/>
    </location>
</feature>
<evidence type="ECO:0000313" key="20">
    <source>
        <dbReference type="Proteomes" id="UP000654075"/>
    </source>
</evidence>
<dbReference type="InterPro" id="IPR029058">
    <property type="entry name" value="AB_hydrolase_fold"/>
</dbReference>
<evidence type="ECO:0000256" key="7">
    <source>
        <dbReference type="ARBA" id="ARBA00022840"/>
    </source>
</evidence>
<evidence type="ECO:0000256" key="1">
    <source>
        <dbReference type="ARBA" id="ARBA00004141"/>
    </source>
</evidence>
<dbReference type="Gene3D" id="1.20.1110.10">
    <property type="entry name" value="Calcium-transporting ATPase, transmembrane domain"/>
    <property type="match status" value="1"/>
</dbReference>
<dbReference type="OrthoDB" id="377733at2759"/>
<proteinExistence type="inferred from homology"/>
<dbReference type="PANTHER" id="PTHR24092:SF150">
    <property type="entry name" value="PHOSPHOLIPID-TRANSPORTING ATPASE"/>
    <property type="match status" value="1"/>
</dbReference>
<keyword evidence="7 14" id="KW-0067">ATP-binding</keyword>
<feature type="binding site" evidence="14">
    <location>
        <position position="627"/>
    </location>
    <ligand>
        <name>ATP</name>
        <dbReference type="ChEBI" id="CHEBI:30616"/>
    </ligand>
</feature>
<dbReference type="SUPFAM" id="SSF81660">
    <property type="entry name" value="Metal cation-transporting ATPase, ATP-binding domain N"/>
    <property type="match status" value="1"/>
</dbReference>
<dbReference type="SUPFAM" id="SSF56784">
    <property type="entry name" value="HAD-like"/>
    <property type="match status" value="1"/>
</dbReference>
<dbReference type="InterPro" id="IPR018303">
    <property type="entry name" value="ATPase_P-typ_P_site"/>
</dbReference>
<evidence type="ECO:0000256" key="9">
    <source>
        <dbReference type="ARBA" id="ARBA00022967"/>
    </source>
</evidence>
<dbReference type="InterPro" id="IPR044492">
    <property type="entry name" value="P_typ_ATPase_HD_dom"/>
</dbReference>
<dbReference type="Pfam" id="PF16209">
    <property type="entry name" value="PhoLip_ATPase_N"/>
    <property type="match status" value="1"/>
</dbReference>
<feature type="transmembrane region" description="Helical" evidence="17">
    <location>
        <begin position="68"/>
        <end position="101"/>
    </location>
</feature>
<keyword evidence="4 17" id="KW-0812">Transmembrane</keyword>
<dbReference type="Gene3D" id="3.40.50.1820">
    <property type="entry name" value="alpha/beta hydrolase"/>
    <property type="match status" value="1"/>
</dbReference>
<keyword evidence="16" id="KW-0862">Zinc</keyword>
<feature type="binding site" evidence="14">
    <location>
        <position position="891"/>
    </location>
    <ligand>
        <name>ATP</name>
        <dbReference type="ChEBI" id="CHEBI:30616"/>
    </ligand>
</feature>
<dbReference type="InterPro" id="IPR001841">
    <property type="entry name" value="Znf_RING"/>
</dbReference>
<organism evidence="19 20">
    <name type="scientific">Polarella glacialis</name>
    <name type="common">Dinoflagellate</name>
    <dbReference type="NCBI Taxonomy" id="89957"/>
    <lineage>
        <taxon>Eukaryota</taxon>
        <taxon>Sar</taxon>
        <taxon>Alveolata</taxon>
        <taxon>Dinophyceae</taxon>
        <taxon>Suessiales</taxon>
        <taxon>Suessiaceae</taxon>
        <taxon>Polarella</taxon>
    </lineage>
</organism>
<dbReference type="SUPFAM" id="SSF81665">
    <property type="entry name" value="Calcium ATPase, transmembrane domain M"/>
    <property type="match status" value="1"/>
</dbReference>
<feature type="binding site" evidence="14">
    <location>
        <position position="452"/>
    </location>
    <ligand>
        <name>ATP</name>
        <dbReference type="ChEBI" id="CHEBI:30616"/>
    </ligand>
</feature>
<dbReference type="InterPro" id="IPR032630">
    <property type="entry name" value="P_typ_ATPase_c"/>
</dbReference>
<keyword evidence="11 17" id="KW-0472">Membrane</keyword>
<evidence type="ECO:0000256" key="15">
    <source>
        <dbReference type="PIRSR" id="PIRSR606539-3"/>
    </source>
</evidence>
<evidence type="ECO:0000256" key="14">
    <source>
        <dbReference type="PIRSR" id="PIRSR606539-2"/>
    </source>
</evidence>
<evidence type="ECO:0000256" key="11">
    <source>
        <dbReference type="ARBA" id="ARBA00023136"/>
    </source>
</evidence>
<evidence type="ECO:0000256" key="3">
    <source>
        <dbReference type="ARBA" id="ARBA00012189"/>
    </source>
</evidence>
<feature type="transmembrane region" description="Helical" evidence="17">
    <location>
        <begin position="354"/>
        <end position="375"/>
    </location>
</feature>
<dbReference type="GO" id="GO:0005886">
    <property type="term" value="C:plasma membrane"/>
    <property type="evidence" value="ECO:0007669"/>
    <property type="project" value="TreeGrafter"/>
</dbReference>
<dbReference type="InterPro" id="IPR023298">
    <property type="entry name" value="ATPase_P-typ_TM_dom_sf"/>
</dbReference>
<comment type="similarity">
    <text evidence="2">Belongs to the cation transport ATPase (P-type) (TC 3.A.3) family. Type IV subfamily.</text>
</comment>
<dbReference type="Proteomes" id="UP000654075">
    <property type="component" value="Unassembled WGS sequence"/>
</dbReference>
<dbReference type="PRINTS" id="PR00119">
    <property type="entry name" value="CATATPASE"/>
</dbReference>
<dbReference type="Pfam" id="PF02089">
    <property type="entry name" value="Palm_thioest"/>
    <property type="match status" value="1"/>
</dbReference>
<dbReference type="InterPro" id="IPR036412">
    <property type="entry name" value="HAD-like_sf"/>
</dbReference>
<feature type="transmembrane region" description="Helical" evidence="17">
    <location>
        <begin position="982"/>
        <end position="1001"/>
    </location>
</feature>
<dbReference type="Gene3D" id="3.30.40.10">
    <property type="entry name" value="Zinc/RING finger domain, C3HC4 (zinc finger)"/>
    <property type="match status" value="1"/>
</dbReference>
<sequence length="2033" mass="223347">MPPSWPLESRDIVCEESSEHGPVTVTVRPAAVNEYLRGRPNKISTTRFSLLTWLPKSLFIQFQRVANVYFLIVSILVCLPFSPVMWASTALPFCGVLLWTALKDLYEDRKRQRDDDEMNLQTCLRFDLRTKKFVPIKYQEVLVGDFILSFAEDSFPADMMVLAADGGQDPGLRLVFFAESAEAYFGKMGTASTFDIGVASQVLEEALSQLPSTLLTLKLTKLIEYEMRLVRKPSQEDMRAHAKLEAEALAAAFVLRQGLEVKLDMPKVAISEFNGSVSLTAATPAAKRRMAQLKVAEESFLSSENFVPRGCKLQQTVWLLSVVAYTGPESKVWMNSAEVEAKTSNLQVALNRCVLGLVVTLFVFCLYSASMGQAIGEDAGADFPKRFVIYWIILYQIVPISLYVVFEMVKLLLGIAINRDPDMVDPTTGVHAVARTTDLVEEMGQVEHIFSDKTGTLTQNEMRFARCYIRGKDPGDFRPGFKEEETRAAPVGGHEGFASGLLPCGVLESQKILRDSRNPHCQDFLAFFLCLAVCSDVQVEYEGEGTKPKYEGSSADEVAFLEASHEAGVSLQARVAMPGSSGAELEIKRPDGSCQAAKILCTLPFDSDRKRMTVVCEYEGGLLCVTKGADMVMAPLCSGIDEDVWDQLKAYSNLGLRTLVIAHKALDRAEFEEWQLEYESARNASSADRDRLMTECSAKMEHSLKLAGITALEDRLQDGVPEAIATLKAMGIQIWMLTGDKTETAIEIASQCSLLLKDQKLIKLVDAKSDEDCIAMLQAAHAHLCSKANEGEALVMDGAFLLRVSRIAEGDAATAVPKSLMPHMSKSAEREAEAKLLAAGEWQMLVELATSASACVCCRLSPRQKRSLVEMVKHRGGGRTITLAIGDGANDVAMIQGAHVGVAVRGREGTQAVLASDVAISQFRFLLPLLQCHGRRAYRRISLYLCYFIYKHVALSVGDLLWAHQDKFRGNIAYPEWLSSGYPVVFTALPIVIIIVLDVDLPNNLAIQIPALYAAGQQRIHFNGRVFSAWVISGVWHGTLAWIVPSLVVHNGAASDEECPITCKCFFSGFESRACLAARGVSLAVRASYEGACETRLPPELVHQKTVPLEDRNFWIGIPRDVFKDNRALAALFITPFALLLDVVGFKLTAHYQAPMGAGQAAQSTSTLGSAEEASRGRCAVCLMPVARLVNPMDLYSFQLHCTCRACMVPFDYIFCSSLGELKAPRCPAMAERWSLSEGLLEQFEHGGERDSRVVPELEEPQEQLRRRWPRVLQISAAAACIGYCLLTLTLAGPGTDASTGEAQNLAADGLSRPTAGMSMPTAGMHRGVAELFVAEHQANRTSLKPVILMHGAAQSAANFDEVSRWILDSHPGTIILALEVYEGAASFKGLAEQVESISEILRVLTSENHGVFGDGYNLLCHSQGAVICRALCETMDDHKALTLVSLAGPHMGVYGKTWLKNVAPFVESQLPMPQLPIFSLPIPGLGLVQDLLCSRFYSVAYTESAQTSVSAANLWHDPTHQREYLDGNTFLPELNCEVGSEEERARRRSNFLRLKKAAFLVGSFRDRSYDSALGVEPWESGIFGFYAEGSESKMVPMEDQEVFIKDTFGLRTLKQTGRLHVEAVEGVGARGCCRQPVKATAQLTTLAKRKLSAHSLGLPVLNIHRLVLPRRVAVLNYKVIDSRYVIRGVATCPYDFQFVGQPAILFSLTRACDPVQYVEAKSDFFQRRSGYQAREATKATFTFRSWSWMMRQVTRREIGDKAGCSGDCVMYEGATRSNASHFAIGGQPPEDIHILRMAPISKSYEAAGESEFPRFRKQRQPEYYITTEVISFVDRRCSEPSSRYSALVKPRRQLLGSGQACHVHCDLSAAVLWPLLAVTAIACCSLPDWEPSEREASPSSAEPVPAVNLEGGTCAICLEEVASAAACHAGLDRPAARLSCGHVFHADCVGKWIQMSASCPFRCHSVPGALDTAKVPTNLRTGEEQITEGSHDACLFLASSSRRSAALAALQRALGAEASEAKAKWKLYWLRW</sequence>
<keyword evidence="16" id="KW-0863">Zinc-finger</keyword>
<evidence type="ECO:0000256" key="8">
    <source>
        <dbReference type="ARBA" id="ARBA00022842"/>
    </source>
</evidence>
<dbReference type="InterPro" id="IPR001757">
    <property type="entry name" value="P_typ_ATPase"/>
</dbReference>
<dbReference type="InterPro" id="IPR023299">
    <property type="entry name" value="ATPase_P-typ_cyto_dom_N"/>
</dbReference>
<name>A0A813FTN2_POLGL</name>
<feature type="binding site" evidence="14">
    <location>
        <position position="454"/>
    </location>
    <ligand>
        <name>ATP</name>
        <dbReference type="ChEBI" id="CHEBI:30616"/>
    </ligand>
</feature>
<evidence type="ECO:0000256" key="6">
    <source>
        <dbReference type="ARBA" id="ARBA00022741"/>
    </source>
</evidence>
<evidence type="ECO:0000256" key="2">
    <source>
        <dbReference type="ARBA" id="ARBA00008109"/>
    </source>
</evidence>
<feature type="binding site" evidence="15">
    <location>
        <position position="452"/>
    </location>
    <ligand>
        <name>Mg(2+)</name>
        <dbReference type="ChEBI" id="CHEBI:18420"/>
    </ligand>
</feature>
<dbReference type="InterPro" id="IPR013083">
    <property type="entry name" value="Znf_RING/FYVE/PHD"/>
</dbReference>